<dbReference type="GeneID" id="63732185"/>
<dbReference type="AlphaFoldDB" id="A0A1L9P7Z0"/>
<dbReference type="RefSeq" id="XP_040663359.1">
    <property type="nucleotide sequence ID" value="XM_040816674.1"/>
</dbReference>
<protein>
    <submittedName>
        <fullName evidence="2">Uncharacterized protein</fullName>
    </submittedName>
</protein>
<dbReference type="Proteomes" id="UP000184073">
    <property type="component" value="Unassembled WGS sequence"/>
</dbReference>
<proteinExistence type="predicted"/>
<dbReference type="EMBL" id="KV878125">
    <property type="protein sequence ID" value="OJI97596.1"/>
    <property type="molecule type" value="Genomic_DNA"/>
</dbReference>
<accession>A0A1L9P7Z0</accession>
<evidence type="ECO:0000313" key="2">
    <source>
        <dbReference type="EMBL" id="OJI97596.1"/>
    </source>
</evidence>
<dbReference type="VEuPathDB" id="FungiDB:ASPVEDRAFT_79299"/>
<evidence type="ECO:0000313" key="3">
    <source>
        <dbReference type="Proteomes" id="UP000184073"/>
    </source>
</evidence>
<keyword evidence="1" id="KW-0732">Signal</keyword>
<organism evidence="2 3">
    <name type="scientific">Aspergillus versicolor CBS 583.65</name>
    <dbReference type="NCBI Taxonomy" id="1036611"/>
    <lineage>
        <taxon>Eukaryota</taxon>
        <taxon>Fungi</taxon>
        <taxon>Dikarya</taxon>
        <taxon>Ascomycota</taxon>
        <taxon>Pezizomycotina</taxon>
        <taxon>Eurotiomycetes</taxon>
        <taxon>Eurotiomycetidae</taxon>
        <taxon>Eurotiales</taxon>
        <taxon>Aspergillaceae</taxon>
        <taxon>Aspergillus</taxon>
        <taxon>Aspergillus subgen. Nidulantes</taxon>
    </lineage>
</organism>
<evidence type="ECO:0000256" key="1">
    <source>
        <dbReference type="SAM" id="SignalP"/>
    </source>
</evidence>
<reference evidence="3" key="1">
    <citation type="journal article" date="2017" name="Genome Biol.">
        <title>Comparative genomics reveals high biological diversity and specific adaptations in the industrially and medically important fungal genus Aspergillus.</title>
        <authorList>
            <person name="de Vries R.P."/>
            <person name="Riley R."/>
            <person name="Wiebenga A."/>
            <person name="Aguilar-Osorio G."/>
            <person name="Amillis S."/>
            <person name="Uchima C.A."/>
            <person name="Anderluh G."/>
            <person name="Asadollahi M."/>
            <person name="Askin M."/>
            <person name="Barry K."/>
            <person name="Battaglia E."/>
            <person name="Bayram O."/>
            <person name="Benocci T."/>
            <person name="Braus-Stromeyer S.A."/>
            <person name="Caldana C."/>
            <person name="Canovas D."/>
            <person name="Cerqueira G.C."/>
            <person name="Chen F."/>
            <person name="Chen W."/>
            <person name="Choi C."/>
            <person name="Clum A."/>
            <person name="Dos Santos R.A."/>
            <person name="Damasio A.R."/>
            <person name="Diallinas G."/>
            <person name="Emri T."/>
            <person name="Fekete E."/>
            <person name="Flipphi M."/>
            <person name="Freyberg S."/>
            <person name="Gallo A."/>
            <person name="Gournas C."/>
            <person name="Habgood R."/>
            <person name="Hainaut M."/>
            <person name="Harispe M.L."/>
            <person name="Henrissat B."/>
            <person name="Hilden K.S."/>
            <person name="Hope R."/>
            <person name="Hossain A."/>
            <person name="Karabika E."/>
            <person name="Karaffa L."/>
            <person name="Karanyi Z."/>
            <person name="Krasevec N."/>
            <person name="Kuo A."/>
            <person name="Kusch H."/>
            <person name="LaButti K."/>
            <person name="Lagendijk E.L."/>
            <person name="Lapidus A."/>
            <person name="Levasseur A."/>
            <person name="Lindquist E."/>
            <person name="Lipzen A."/>
            <person name="Logrieco A.F."/>
            <person name="MacCabe A."/>
            <person name="Maekelae M.R."/>
            <person name="Malavazi I."/>
            <person name="Melin P."/>
            <person name="Meyer V."/>
            <person name="Mielnichuk N."/>
            <person name="Miskei M."/>
            <person name="Molnar A.P."/>
            <person name="Mule G."/>
            <person name="Ngan C.Y."/>
            <person name="Orejas M."/>
            <person name="Orosz E."/>
            <person name="Ouedraogo J.P."/>
            <person name="Overkamp K.M."/>
            <person name="Park H.-S."/>
            <person name="Perrone G."/>
            <person name="Piumi F."/>
            <person name="Punt P.J."/>
            <person name="Ram A.F."/>
            <person name="Ramon A."/>
            <person name="Rauscher S."/>
            <person name="Record E."/>
            <person name="Riano-Pachon D.M."/>
            <person name="Robert V."/>
            <person name="Roehrig J."/>
            <person name="Ruller R."/>
            <person name="Salamov A."/>
            <person name="Salih N.S."/>
            <person name="Samson R.A."/>
            <person name="Sandor E."/>
            <person name="Sanguinetti M."/>
            <person name="Schuetze T."/>
            <person name="Sepcic K."/>
            <person name="Shelest E."/>
            <person name="Sherlock G."/>
            <person name="Sophianopoulou V."/>
            <person name="Squina F.M."/>
            <person name="Sun H."/>
            <person name="Susca A."/>
            <person name="Todd R.B."/>
            <person name="Tsang A."/>
            <person name="Unkles S.E."/>
            <person name="van de Wiele N."/>
            <person name="van Rossen-Uffink D."/>
            <person name="Oliveira J.V."/>
            <person name="Vesth T.C."/>
            <person name="Visser J."/>
            <person name="Yu J.-H."/>
            <person name="Zhou M."/>
            <person name="Andersen M.R."/>
            <person name="Archer D.B."/>
            <person name="Baker S.E."/>
            <person name="Benoit I."/>
            <person name="Brakhage A.A."/>
            <person name="Braus G.H."/>
            <person name="Fischer R."/>
            <person name="Frisvad J.C."/>
            <person name="Goldman G.H."/>
            <person name="Houbraken J."/>
            <person name="Oakley B."/>
            <person name="Pocsi I."/>
            <person name="Scazzocchio C."/>
            <person name="Seiboth B."/>
            <person name="vanKuyk P.A."/>
            <person name="Wortman J."/>
            <person name="Dyer P.S."/>
            <person name="Grigoriev I.V."/>
        </authorList>
    </citation>
    <scope>NUCLEOTIDE SEQUENCE [LARGE SCALE GENOMIC DNA]</scope>
    <source>
        <strain evidence="3">CBS 583.65</strain>
    </source>
</reference>
<feature type="signal peptide" evidence="1">
    <location>
        <begin position="1"/>
        <end position="18"/>
    </location>
</feature>
<keyword evidence="3" id="KW-1185">Reference proteome</keyword>
<sequence length="79" mass="8446">MKNTIALVVLGALPIASARECYTNETDPVYAVSHSLTPTSPDQLAALDGCETLIGDIEIDETFSGSIILNSVREYYPLG</sequence>
<gene>
    <name evidence="2" type="ORF">ASPVEDRAFT_79299</name>
</gene>
<feature type="chain" id="PRO_5012205666" evidence="1">
    <location>
        <begin position="19"/>
        <end position="79"/>
    </location>
</feature>
<name>A0A1L9P7Z0_ASPVE</name>
<dbReference type="OrthoDB" id="536881at2759"/>
<dbReference type="STRING" id="1036611.A0A1L9P7Z0"/>